<dbReference type="InterPro" id="IPR011010">
    <property type="entry name" value="DNA_brk_join_enz"/>
</dbReference>
<keyword evidence="4" id="KW-0233">DNA recombination</keyword>
<dbReference type="InterPro" id="IPR010998">
    <property type="entry name" value="Integrase_recombinase_N"/>
</dbReference>
<evidence type="ECO:0000256" key="1">
    <source>
        <dbReference type="ARBA" id="ARBA00008857"/>
    </source>
</evidence>
<dbReference type="Pfam" id="PF17293">
    <property type="entry name" value="Arm-DNA-bind_5"/>
    <property type="match status" value="1"/>
</dbReference>
<sequence length="407" mass="47632">MASIKAILRKTNQPRKDGKWPLAIRVTKDRKSKFIWLKQYVNEKDWDSRNGTVKRSHPNSARLNHLIAKRIAELNNLVLEIEDKEESTSIIDIRNALTKKKRKNVTFFELAQERLDDYKKRKVFTVHDTDEGRIKTFKKFLGGKDIHFHEITIPLLKKFRTYLIATNGNSERTIANYYILIRTLFNQAIKEGIVERKYYPFGGDGISIKLGESAKIGLNEEELKILENMKYDPSSAKWHTLNVWLTSFYFAGIRISDVVKLKWSDIPDGRLYYRMDKNQKRVSLKIPEKAQRIFDLYLPEKRSEDDFIFPDLKKANLSDKEDVYTKVKTASRRFNRYLKKIAKDAEITKNLSNHISRHSFGNISGDKIPIPMLQKLYRHSDIKTTIGYQNNFLYQDADDALDAVIGF</sequence>
<dbReference type="InterPro" id="IPR044068">
    <property type="entry name" value="CB"/>
</dbReference>
<comment type="similarity">
    <text evidence="1">Belongs to the 'phage' integrase family.</text>
</comment>
<feature type="domain" description="Tyr recombinase" evidence="6">
    <location>
        <begin position="212"/>
        <end position="402"/>
    </location>
</feature>
<dbReference type="Pfam" id="PF13102">
    <property type="entry name" value="Phage_int_SAM_5"/>
    <property type="match status" value="1"/>
</dbReference>
<evidence type="ECO:0000256" key="2">
    <source>
        <dbReference type="ARBA" id="ARBA00022908"/>
    </source>
</evidence>
<protein>
    <submittedName>
        <fullName evidence="8">Site-specific integrase</fullName>
    </submittedName>
</protein>
<dbReference type="GO" id="GO:0006310">
    <property type="term" value="P:DNA recombination"/>
    <property type="evidence" value="ECO:0007669"/>
    <property type="project" value="UniProtKB-KW"/>
</dbReference>
<dbReference type="AlphaFoldDB" id="A0AA49JDG1"/>
<reference evidence="8" key="1">
    <citation type="journal article" date="2023" name="Comput. Struct. Biotechnol. J.">
        <title>Discovery of a novel marine Bacteroidetes with a rich repertoire of carbohydrate-active enzymes.</title>
        <authorList>
            <person name="Chen B."/>
            <person name="Liu G."/>
            <person name="Chen Q."/>
            <person name="Wang H."/>
            <person name="Liu L."/>
            <person name="Tang K."/>
        </authorList>
    </citation>
    <scope>NUCLEOTIDE SEQUENCE</scope>
    <source>
        <strain evidence="8">TK19036</strain>
    </source>
</reference>
<dbReference type="GO" id="GO:0003677">
    <property type="term" value="F:DNA binding"/>
    <property type="evidence" value="ECO:0007669"/>
    <property type="project" value="UniProtKB-UniRule"/>
</dbReference>
<name>A0AA49JDG1_9BACT</name>
<evidence type="ECO:0000256" key="3">
    <source>
        <dbReference type="ARBA" id="ARBA00023125"/>
    </source>
</evidence>
<dbReference type="Gene3D" id="1.10.150.130">
    <property type="match status" value="1"/>
</dbReference>
<dbReference type="PANTHER" id="PTHR30349:SF64">
    <property type="entry name" value="PROPHAGE INTEGRASE INTD-RELATED"/>
    <property type="match status" value="1"/>
</dbReference>
<dbReference type="Gene3D" id="1.10.443.10">
    <property type="entry name" value="Intergrase catalytic core"/>
    <property type="match status" value="1"/>
</dbReference>
<dbReference type="InterPro" id="IPR050090">
    <property type="entry name" value="Tyrosine_recombinase_XerCD"/>
</dbReference>
<evidence type="ECO:0000256" key="4">
    <source>
        <dbReference type="ARBA" id="ARBA00023172"/>
    </source>
</evidence>
<dbReference type="InterPro" id="IPR013762">
    <property type="entry name" value="Integrase-like_cat_sf"/>
</dbReference>
<proteinExistence type="inferred from homology"/>
<dbReference type="GO" id="GO:0015074">
    <property type="term" value="P:DNA integration"/>
    <property type="evidence" value="ECO:0007669"/>
    <property type="project" value="UniProtKB-KW"/>
</dbReference>
<keyword evidence="3 5" id="KW-0238">DNA-binding</keyword>
<evidence type="ECO:0000259" key="7">
    <source>
        <dbReference type="PROSITE" id="PS51900"/>
    </source>
</evidence>
<dbReference type="EMBL" id="CP120682">
    <property type="protein sequence ID" value="WKN35861.1"/>
    <property type="molecule type" value="Genomic_DNA"/>
</dbReference>
<gene>
    <name evidence="8" type="ORF">K4G66_26190</name>
</gene>
<dbReference type="PROSITE" id="PS51900">
    <property type="entry name" value="CB"/>
    <property type="match status" value="1"/>
</dbReference>
<dbReference type="Pfam" id="PF00589">
    <property type="entry name" value="Phage_integrase"/>
    <property type="match status" value="1"/>
</dbReference>
<dbReference type="PROSITE" id="PS51898">
    <property type="entry name" value="TYR_RECOMBINASE"/>
    <property type="match status" value="1"/>
</dbReference>
<dbReference type="InterPro" id="IPR035386">
    <property type="entry name" value="Arm-DNA-bind_5"/>
</dbReference>
<dbReference type="SUPFAM" id="SSF56349">
    <property type="entry name" value="DNA breaking-rejoining enzymes"/>
    <property type="match status" value="1"/>
</dbReference>
<evidence type="ECO:0000259" key="6">
    <source>
        <dbReference type="PROSITE" id="PS51898"/>
    </source>
</evidence>
<dbReference type="PANTHER" id="PTHR30349">
    <property type="entry name" value="PHAGE INTEGRASE-RELATED"/>
    <property type="match status" value="1"/>
</dbReference>
<dbReference type="InterPro" id="IPR002104">
    <property type="entry name" value="Integrase_catalytic"/>
</dbReference>
<evidence type="ECO:0000256" key="5">
    <source>
        <dbReference type="PROSITE-ProRule" id="PRU01248"/>
    </source>
</evidence>
<evidence type="ECO:0000313" key="8">
    <source>
        <dbReference type="EMBL" id="WKN35861.1"/>
    </source>
</evidence>
<organism evidence="8">
    <name type="scientific">Roseihalotalea indica</name>
    <dbReference type="NCBI Taxonomy" id="2867963"/>
    <lineage>
        <taxon>Bacteria</taxon>
        <taxon>Pseudomonadati</taxon>
        <taxon>Bacteroidota</taxon>
        <taxon>Cytophagia</taxon>
        <taxon>Cytophagales</taxon>
        <taxon>Catalimonadaceae</taxon>
        <taxon>Roseihalotalea</taxon>
    </lineage>
</organism>
<accession>A0AA49JDG1</accession>
<dbReference type="InterPro" id="IPR025269">
    <property type="entry name" value="SAM-like_dom"/>
</dbReference>
<keyword evidence="2" id="KW-0229">DNA integration</keyword>
<reference evidence="8" key="2">
    <citation type="journal article" date="2024" name="Antonie Van Leeuwenhoek">
        <title>Roseihalotalea indica gen. nov., sp. nov., a halophilic Bacteroidetes from mesopelagic Southwest Indian Ocean with higher carbohydrate metabolic potential.</title>
        <authorList>
            <person name="Chen B."/>
            <person name="Zhang M."/>
            <person name="Lin D."/>
            <person name="Ye J."/>
            <person name="Tang K."/>
        </authorList>
    </citation>
    <scope>NUCLEOTIDE SEQUENCE</scope>
    <source>
        <strain evidence="8">TK19036</strain>
    </source>
</reference>
<feature type="domain" description="Core-binding (CB)" evidence="7">
    <location>
        <begin position="105"/>
        <end position="189"/>
    </location>
</feature>